<dbReference type="Proteomes" id="UP000287156">
    <property type="component" value="Unassembled WGS sequence"/>
</dbReference>
<evidence type="ECO:0008006" key="3">
    <source>
        <dbReference type="Google" id="ProtNLM"/>
    </source>
</evidence>
<dbReference type="RefSeq" id="WP_126049603.1">
    <property type="nucleotide sequence ID" value="NZ_QYTV02000003.1"/>
</dbReference>
<keyword evidence="2" id="KW-1185">Reference proteome</keyword>
<evidence type="ECO:0000313" key="2">
    <source>
        <dbReference type="Proteomes" id="UP000287156"/>
    </source>
</evidence>
<sequence>MSAIQEFSRYDILFSQFPYRVNSTAEYDSLIRVFQFLYENTNINHLVFLREDTLVQYLKYHKSKQFKLISFTQAIHDLKIFIAYLKNNKRINKELKLDLSLKNYNFWRNL</sequence>
<evidence type="ECO:0000313" key="1">
    <source>
        <dbReference type="EMBL" id="RST75269.1"/>
    </source>
</evidence>
<dbReference type="AlphaFoldDB" id="A0A429Y1Y8"/>
<gene>
    <name evidence="1" type="ORF">D4T97_008425</name>
</gene>
<dbReference type="OrthoDB" id="2894465at2"/>
<reference evidence="1" key="1">
    <citation type="submission" date="2018-12" db="EMBL/GenBank/DDBJ databases">
        <authorList>
            <person name="Sun L."/>
            <person name="Chen Z."/>
        </authorList>
    </citation>
    <scope>NUCLEOTIDE SEQUENCE [LARGE SCALE GENOMIC DNA]</scope>
    <source>
        <strain evidence="1">3-2-2</strain>
    </source>
</reference>
<comment type="caution">
    <text evidence="1">The sequence shown here is derived from an EMBL/GenBank/DDBJ whole genome shotgun (WGS) entry which is preliminary data.</text>
</comment>
<name>A0A429Y1Y8_9BACI</name>
<dbReference type="EMBL" id="QYTV02000003">
    <property type="protein sequence ID" value="RST75269.1"/>
    <property type="molecule type" value="Genomic_DNA"/>
</dbReference>
<proteinExistence type="predicted"/>
<protein>
    <recommendedName>
        <fullName evidence="3">Core-binding (CB) domain-containing protein</fullName>
    </recommendedName>
</protein>
<organism evidence="1 2">
    <name type="scientific">Siminovitchia acidinfaciens</name>
    <dbReference type="NCBI Taxonomy" id="2321395"/>
    <lineage>
        <taxon>Bacteria</taxon>
        <taxon>Bacillati</taxon>
        <taxon>Bacillota</taxon>
        <taxon>Bacilli</taxon>
        <taxon>Bacillales</taxon>
        <taxon>Bacillaceae</taxon>
        <taxon>Siminovitchia</taxon>
    </lineage>
</organism>
<accession>A0A429Y1Y8</accession>